<dbReference type="Proteomes" id="UP000001844">
    <property type="component" value="Chromosome"/>
</dbReference>
<protein>
    <submittedName>
        <fullName evidence="2">Glyoxalase/bleomycin resistance protein/dioxygenase</fullName>
    </submittedName>
</protein>
<evidence type="ECO:0000259" key="1">
    <source>
        <dbReference type="PROSITE" id="PS51819"/>
    </source>
</evidence>
<dbReference type="NCBIfam" id="NF041414">
    <property type="entry name" value="ArsI_CadI_VOC"/>
    <property type="match status" value="1"/>
</dbReference>
<keyword evidence="3" id="KW-1185">Reference proteome</keyword>
<dbReference type="eggNOG" id="COG0346">
    <property type="taxonomic scope" value="Bacteria"/>
</dbReference>
<dbReference type="Gene3D" id="3.10.180.10">
    <property type="entry name" value="2,3-Dihydroxybiphenyl 1,2-Dioxygenase, domain 1"/>
    <property type="match status" value="1"/>
</dbReference>
<feature type="domain" description="VOC" evidence="1">
    <location>
        <begin position="2"/>
        <end position="116"/>
    </location>
</feature>
<dbReference type="SUPFAM" id="SSF54593">
    <property type="entry name" value="Glyoxalase/Bleomycin resistance protein/Dihydroxybiphenyl dioxygenase"/>
    <property type="match status" value="1"/>
</dbReference>
<organism evidence="2 3">
    <name type="scientific">Nitrosococcus halophilus (strain Nc4)</name>
    <dbReference type="NCBI Taxonomy" id="472759"/>
    <lineage>
        <taxon>Bacteria</taxon>
        <taxon>Pseudomonadati</taxon>
        <taxon>Pseudomonadota</taxon>
        <taxon>Gammaproteobacteria</taxon>
        <taxon>Chromatiales</taxon>
        <taxon>Chromatiaceae</taxon>
        <taxon>Nitrosococcus</taxon>
    </lineage>
</organism>
<dbReference type="InterPro" id="IPR052393">
    <property type="entry name" value="Cadmium-induced_rsp"/>
</dbReference>
<accession>D5C0S5</accession>
<dbReference type="PANTHER" id="PTHR41294">
    <property type="entry name" value="CADMIUM-INDUCED PROTEIN CADI"/>
    <property type="match status" value="1"/>
</dbReference>
<name>D5C0S5_NITHN</name>
<reference evidence="3" key="1">
    <citation type="submission" date="2010-04" db="EMBL/GenBank/DDBJ databases">
        <title>Complete genome sequence of Nitrosococcus halophilus Nc4, a salt-adapted, aerobic obligate ammonia-oxidizing sulfur purple bacterium.</title>
        <authorList>
            <consortium name="US DOE Joint Genome Institute"/>
            <person name="Campbell M.A."/>
            <person name="Malfatti S.A."/>
            <person name="Chain P.S.G."/>
            <person name="Heidelberg J.F."/>
            <person name="Ward B.B."/>
            <person name="Klotz M.G."/>
        </authorList>
    </citation>
    <scope>NUCLEOTIDE SEQUENCE [LARGE SCALE GENOMIC DNA]</scope>
    <source>
        <strain evidence="3">Nc4</strain>
    </source>
</reference>
<dbReference type="Pfam" id="PF00903">
    <property type="entry name" value="Glyoxalase"/>
    <property type="match status" value="1"/>
</dbReference>
<evidence type="ECO:0000313" key="2">
    <source>
        <dbReference type="EMBL" id="ADE16398.1"/>
    </source>
</evidence>
<gene>
    <name evidence="2" type="ordered locus">Nhal_3363</name>
</gene>
<dbReference type="EMBL" id="CP001798">
    <property type="protein sequence ID" value="ADE16398.1"/>
    <property type="molecule type" value="Genomic_DNA"/>
</dbReference>
<dbReference type="InterPro" id="IPR049789">
    <property type="entry name" value="ArsI/CadI-like"/>
</dbReference>
<dbReference type="PROSITE" id="PS51819">
    <property type="entry name" value="VOC"/>
    <property type="match status" value="1"/>
</dbReference>
<evidence type="ECO:0000313" key="3">
    <source>
        <dbReference type="Proteomes" id="UP000001844"/>
    </source>
</evidence>
<dbReference type="HOGENOM" id="CLU_125391_0_0_6"/>
<sequence>MKRLHIHVSVDDLSQSIRFYSALFGCEPAKQKRDYAKWMLDDPKVNFAISARGAKAGIDHLGIQVEEGGELEEVRERLKKADLHTFAEGETTCCYAKSDKTWVKDPSGIAWEAYQTMAEAAFFNEAGLNATACCAPEMASIETPVNSGCC</sequence>
<dbReference type="PANTHER" id="PTHR41294:SF1">
    <property type="entry name" value="CADMIUM-INDUCED PROTEIN CADI"/>
    <property type="match status" value="1"/>
</dbReference>
<dbReference type="InterPro" id="IPR029068">
    <property type="entry name" value="Glyas_Bleomycin-R_OHBP_Dase"/>
</dbReference>
<dbReference type="InterPro" id="IPR037523">
    <property type="entry name" value="VOC_core"/>
</dbReference>
<proteinExistence type="predicted"/>
<dbReference type="RefSeq" id="WP_013034247.1">
    <property type="nucleotide sequence ID" value="NC_013960.1"/>
</dbReference>
<dbReference type="AlphaFoldDB" id="D5C0S5"/>
<dbReference type="InterPro" id="IPR004360">
    <property type="entry name" value="Glyas_Fos-R_dOase_dom"/>
</dbReference>
<dbReference type="GO" id="GO:0046686">
    <property type="term" value="P:response to cadmium ion"/>
    <property type="evidence" value="ECO:0007669"/>
    <property type="project" value="TreeGrafter"/>
</dbReference>
<dbReference type="STRING" id="472759.Nhal_3363"/>
<dbReference type="OrthoDB" id="9789608at2"/>
<dbReference type="KEGG" id="nhl:Nhal_3363"/>